<protein>
    <submittedName>
        <fullName evidence="1">Uncharacterized protein</fullName>
    </submittedName>
</protein>
<dbReference type="KEGG" id="saci:Sinac_4108"/>
<dbReference type="OrthoDB" id="281604at2"/>
<dbReference type="Proteomes" id="UP000010798">
    <property type="component" value="Chromosome"/>
</dbReference>
<evidence type="ECO:0000313" key="2">
    <source>
        <dbReference type="Proteomes" id="UP000010798"/>
    </source>
</evidence>
<dbReference type="RefSeq" id="WP_015247451.1">
    <property type="nucleotide sequence ID" value="NC_019892.1"/>
</dbReference>
<reference evidence="1 2" key="1">
    <citation type="submission" date="2012-02" db="EMBL/GenBank/DDBJ databases">
        <title>Complete sequence of chromosome of Singulisphaera acidiphila DSM 18658.</title>
        <authorList>
            <consortium name="US DOE Joint Genome Institute (JGI-PGF)"/>
            <person name="Lucas S."/>
            <person name="Copeland A."/>
            <person name="Lapidus A."/>
            <person name="Glavina del Rio T."/>
            <person name="Dalin E."/>
            <person name="Tice H."/>
            <person name="Bruce D."/>
            <person name="Goodwin L."/>
            <person name="Pitluck S."/>
            <person name="Peters L."/>
            <person name="Ovchinnikova G."/>
            <person name="Chertkov O."/>
            <person name="Kyrpides N."/>
            <person name="Mavromatis K."/>
            <person name="Ivanova N."/>
            <person name="Brettin T."/>
            <person name="Detter J.C."/>
            <person name="Han C."/>
            <person name="Larimer F."/>
            <person name="Land M."/>
            <person name="Hauser L."/>
            <person name="Markowitz V."/>
            <person name="Cheng J.-F."/>
            <person name="Hugenholtz P."/>
            <person name="Woyke T."/>
            <person name="Wu D."/>
            <person name="Tindall B."/>
            <person name="Pomrenke H."/>
            <person name="Brambilla E."/>
            <person name="Klenk H.-P."/>
            <person name="Eisen J.A."/>
        </authorList>
    </citation>
    <scope>NUCLEOTIDE SEQUENCE [LARGE SCALE GENOMIC DNA]</scope>
    <source>
        <strain evidence="2">ATCC BAA-1392 / DSM 18658 / VKM B-2454 / MOB10</strain>
    </source>
</reference>
<dbReference type="HOGENOM" id="CLU_1884395_0_0_0"/>
<gene>
    <name evidence="1" type="ordered locus">Sinac_4108</name>
</gene>
<dbReference type="EMBL" id="CP003364">
    <property type="protein sequence ID" value="AGA28322.1"/>
    <property type="molecule type" value="Genomic_DNA"/>
</dbReference>
<sequence>MDESDYWGRLEYRVCHELAGLSHIVGRLYWCDGFVPDQYILDGPSPCILGRAWLVIGSNYDELWAFTLLLNRSVLSVEEIDWSALLPADDVTRWLTVDRKRKQLILEPSVAVPDKAPPTLGVKFSGMDRPGGRAF</sequence>
<evidence type="ECO:0000313" key="1">
    <source>
        <dbReference type="EMBL" id="AGA28322.1"/>
    </source>
</evidence>
<name>L0DGB8_SINAD</name>
<proteinExistence type="predicted"/>
<accession>L0DGB8</accession>
<keyword evidence="2" id="KW-1185">Reference proteome</keyword>
<dbReference type="AlphaFoldDB" id="L0DGB8"/>
<dbReference type="eggNOG" id="ENOG502ZMDA">
    <property type="taxonomic scope" value="Bacteria"/>
</dbReference>
<organism evidence="1 2">
    <name type="scientific">Singulisphaera acidiphila (strain ATCC BAA-1392 / DSM 18658 / VKM B-2454 / MOB10)</name>
    <dbReference type="NCBI Taxonomy" id="886293"/>
    <lineage>
        <taxon>Bacteria</taxon>
        <taxon>Pseudomonadati</taxon>
        <taxon>Planctomycetota</taxon>
        <taxon>Planctomycetia</taxon>
        <taxon>Isosphaerales</taxon>
        <taxon>Isosphaeraceae</taxon>
        <taxon>Singulisphaera</taxon>
    </lineage>
</organism>